<name>A0A7R7XB55_9EURO</name>
<evidence type="ECO:0000313" key="1">
    <source>
        <dbReference type="EMBL" id="BCS18182.1"/>
    </source>
</evidence>
<evidence type="ECO:0000313" key="2">
    <source>
        <dbReference type="Proteomes" id="UP000654913"/>
    </source>
</evidence>
<accession>A0A7R7XB55</accession>
<sequence>MAGPLFSGGRSPKFLEYKDEAIFELPGNFKDLDKDAQASIEEQMTNSMMLCLYEKHAAQRYPILYKMFKYPEALTLTTPIQY</sequence>
<dbReference type="OrthoDB" id="2968323at2759"/>
<dbReference type="KEGG" id="apuu:APUU_11010A"/>
<dbReference type="EMBL" id="AP024443">
    <property type="protein sequence ID" value="BCS18182.1"/>
    <property type="molecule type" value="Genomic_DNA"/>
</dbReference>
<protein>
    <submittedName>
        <fullName evidence="1">Phosphotransferase enzyme</fullName>
    </submittedName>
</protein>
<keyword evidence="1" id="KW-0808">Transferase</keyword>
<gene>
    <name evidence="1" type="primary">AIM9</name>
    <name evidence="1" type="ORF">APUU_11010A</name>
</gene>
<dbReference type="RefSeq" id="XP_041550376.1">
    <property type="nucleotide sequence ID" value="XM_041693547.1"/>
</dbReference>
<dbReference type="GeneID" id="64968187"/>
<dbReference type="AlphaFoldDB" id="A0A7R7XB55"/>
<reference evidence="1" key="2">
    <citation type="submission" date="2021-02" db="EMBL/GenBank/DDBJ databases">
        <title>Aspergillus puulaauensis MK2 genome sequence.</title>
        <authorList>
            <person name="Futagami T."/>
            <person name="Mori K."/>
            <person name="Kadooka C."/>
            <person name="Tanaka T."/>
        </authorList>
    </citation>
    <scope>NUCLEOTIDE SEQUENCE</scope>
    <source>
        <strain evidence="1">MK2</strain>
    </source>
</reference>
<organism evidence="1 2">
    <name type="scientific">Aspergillus puulaauensis</name>
    <dbReference type="NCBI Taxonomy" id="1220207"/>
    <lineage>
        <taxon>Eukaryota</taxon>
        <taxon>Fungi</taxon>
        <taxon>Dikarya</taxon>
        <taxon>Ascomycota</taxon>
        <taxon>Pezizomycotina</taxon>
        <taxon>Eurotiomycetes</taxon>
        <taxon>Eurotiomycetidae</taxon>
        <taxon>Eurotiales</taxon>
        <taxon>Aspergillaceae</taxon>
        <taxon>Aspergillus</taxon>
    </lineage>
</organism>
<keyword evidence="2" id="KW-1185">Reference proteome</keyword>
<proteinExistence type="predicted"/>
<dbReference type="Proteomes" id="UP000654913">
    <property type="component" value="Chromosome 1"/>
</dbReference>
<dbReference type="GO" id="GO:0016740">
    <property type="term" value="F:transferase activity"/>
    <property type="evidence" value="ECO:0007669"/>
    <property type="project" value="UniProtKB-KW"/>
</dbReference>
<reference evidence="1" key="1">
    <citation type="submission" date="2021-01" db="EMBL/GenBank/DDBJ databases">
        <authorList>
            <consortium name="Aspergillus puulaauensis MK2 genome sequencing consortium"/>
            <person name="Kazuki M."/>
            <person name="Futagami T."/>
        </authorList>
    </citation>
    <scope>NUCLEOTIDE SEQUENCE</scope>
    <source>
        <strain evidence="1">MK2</strain>
    </source>
</reference>